<evidence type="ECO:0000313" key="2">
    <source>
        <dbReference type="EMBL" id="CAJ1957413.1"/>
    </source>
</evidence>
<dbReference type="Gramene" id="rna-AYBTSS11_LOCUS17184">
    <property type="protein sequence ID" value="CAJ1957413.1"/>
    <property type="gene ID" value="gene-AYBTSS11_LOCUS17184"/>
</dbReference>
<gene>
    <name evidence="2" type="ORF">AYBTSS11_LOCUS17184</name>
</gene>
<organism evidence="2 3">
    <name type="scientific">Sphenostylis stenocarpa</name>
    <dbReference type="NCBI Taxonomy" id="92480"/>
    <lineage>
        <taxon>Eukaryota</taxon>
        <taxon>Viridiplantae</taxon>
        <taxon>Streptophyta</taxon>
        <taxon>Embryophyta</taxon>
        <taxon>Tracheophyta</taxon>
        <taxon>Spermatophyta</taxon>
        <taxon>Magnoliopsida</taxon>
        <taxon>eudicotyledons</taxon>
        <taxon>Gunneridae</taxon>
        <taxon>Pentapetalae</taxon>
        <taxon>rosids</taxon>
        <taxon>fabids</taxon>
        <taxon>Fabales</taxon>
        <taxon>Fabaceae</taxon>
        <taxon>Papilionoideae</taxon>
        <taxon>50 kb inversion clade</taxon>
        <taxon>NPAAA clade</taxon>
        <taxon>indigoferoid/millettioid clade</taxon>
        <taxon>Phaseoleae</taxon>
        <taxon>Sphenostylis</taxon>
    </lineage>
</organism>
<name>A0AA86T085_9FABA</name>
<feature type="non-terminal residue" evidence="2">
    <location>
        <position position="1"/>
    </location>
</feature>
<evidence type="ECO:0000313" key="3">
    <source>
        <dbReference type="Proteomes" id="UP001189624"/>
    </source>
</evidence>
<accession>A0AA86T085</accession>
<feature type="region of interest" description="Disordered" evidence="1">
    <location>
        <begin position="47"/>
        <end position="91"/>
    </location>
</feature>
<reference evidence="2" key="1">
    <citation type="submission" date="2023-10" db="EMBL/GenBank/DDBJ databases">
        <authorList>
            <person name="Domelevo Entfellner J.-B."/>
        </authorList>
    </citation>
    <scope>NUCLEOTIDE SEQUENCE</scope>
</reference>
<proteinExistence type="predicted"/>
<dbReference type="EMBL" id="OY731402">
    <property type="protein sequence ID" value="CAJ1957413.1"/>
    <property type="molecule type" value="Genomic_DNA"/>
</dbReference>
<dbReference type="Proteomes" id="UP001189624">
    <property type="component" value="Chromosome 5"/>
</dbReference>
<keyword evidence="3" id="KW-1185">Reference proteome</keyword>
<feature type="compositionally biased region" description="Basic residues" evidence="1">
    <location>
        <begin position="62"/>
        <end position="73"/>
    </location>
</feature>
<protein>
    <submittedName>
        <fullName evidence="2">Uncharacterized protein</fullName>
    </submittedName>
</protein>
<feature type="non-terminal residue" evidence="2">
    <location>
        <position position="91"/>
    </location>
</feature>
<dbReference type="AlphaFoldDB" id="A0AA86T085"/>
<sequence length="91" mass="10340">PPIPKHHREPQPAHLIHHFQANLRFTHPPNCFPNSSNHRAMSHLIKPLRPEPPSQAPAPKVNRSHKLSNHHHGLTLGSFSRDPQTKYVIDG</sequence>
<evidence type="ECO:0000256" key="1">
    <source>
        <dbReference type="SAM" id="MobiDB-lite"/>
    </source>
</evidence>